<accession>A0ABV2H7H0</accession>
<evidence type="ECO:0000313" key="1">
    <source>
        <dbReference type="EMBL" id="MET3586480.1"/>
    </source>
</evidence>
<dbReference type="EMBL" id="JBEPLJ010000009">
    <property type="protein sequence ID" value="MET3586480.1"/>
    <property type="molecule type" value="Genomic_DNA"/>
</dbReference>
<protein>
    <recommendedName>
        <fullName evidence="3">N-acetyltransferase domain-containing protein</fullName>
    </recommendedName>
</protein>
<comment type="caution">
    <text evidence="1">The sequence shown here is derived from an EMBL/GenBank/DDBJ whole genome shotgun (WGS) entry which is preliminary data.</text>
</comment>
<evidence type="ECO:0000313" key="2">
    <source>
        <dbReference type="Proteomes" id="UP001549031"/>
    </source>
</evidence>
<reference evidence="1 2" key="1">
    <citation type="submission" date="2024-06" db="EMBL/GenBank/DDBJ databases">
        <title>Genomic Encyclopedia of Type Strains, Phase IV (KMG-IV): sequencing the most valuable type-strain genomes for metagenomic binning, comparative biology and taxonomic classification.</title>
        <authorList>
            <person name="Goeker M."/>
        </authorList>
    </citation>
    <scope>NUCLEOTIDE SEQUENCE [LARGE SCALE GENOMIC DNA]</scope>
    <source>
        <strain evidence="1 2">DSM 105042</strain>
    </source>
</reference>
<gene>
    <name evidence="1" type="ORF">ABID21_002598</name>
</gene>
<dbReference type="Proteomes" id="UP001549031">
    <property type="component" value="Unassembled WGS sequence"/>
</dbReference>
<sequence>MLDHLDPRALMAASNNADLYAAVFGAHRVSYRRTPFCFVAEDQPPPYYACLTTTSVEDAEGQDSEIAVARQRFGKSFGFKDSFCRYDMSETGMRLLFTASWILRPPVPYEPKQLPQGWAKVDQVDELVAWEDAWQASGSPASQRVFPIPLLGREDFFFLGCKAEGRWLAGCIANLSHGSVGLSNVFSRDPDYPVHRFAVEALTALVPELPIVGYDSGADLQSMLSLGFSPVGDLRVWVEEES</sequence>
<organism evidence="1 2">
    <name type="scientific">Pseudorhizobium tarimense</name>
    <dbReference type="NCBI Taxonomy" id="1079109"/>
    <lineage>
        <taxon>Bacteria</taxon>
        <taxon>Pseudomonadati</taxon>
        <taxon>Pseudomonadota</taxon>
        <taxon>Alphaproteobacteria</taxon>
        <taxon>Hyphomicrobiales</taxon>
        <taxon>Rhizobiaceae</taxon>
        <taxon>Rhizobium/Agrobacterium group</taxon>
        <taxon>Pseudorhizobium</taxon>
    </lineage>
</organism>
<dbReference type="RefSeq" id="WP_247244390.1">
    <property type="nucleotide sequence ID" value="NZ_JALJRA010000009.1"/>
</dbReference>
<keyword evidence="2" id="KW-1185">Reference proteome</keyword>
<evidence type="ECO:0008006" key="3">
    <source>
        <dbReference type="Google" id="ProtNLM"/>
    </source>
</evidence>
<name>A0ABV2H7H0_9HYPH</name>
<proteinExistence type="predicted"/>